<feature type="domain" description="Carbohydrate kinase FGGY N-terminal" evidence="7">
    <location>
        <begin position="8"/>
        <end position="246"/>
    </location>
</feature>
<dbReference type="Gene3D" id="3.30.420.40">
    <property type="match status" value="2"/>
</dbReference>
<evidence type="ECO:0000256" key="1">
    <source>
        <dbReference type="ARBA" id="ARBA00009156"/>
    </source>
</evidence>
<keyword evidence="5" id="KW-0067">ATP-binding</keyword>
<dbReference type="SUPFAM" id="SSF53067">
    <property type="entry name" value="Actin-like ATPase domain"/>
    <property type="match status" value="2"/>
</dbReference>
<reference evidence="9" key="1">
    <citation type="submission" date="2020-10" db="EMBL/GenBank/DDBJ databases">
        <authorList>
            <person name="Gilroy R."/>
        </authorList>
    </citation>
    <scope>NUCLEOTIDE SEQUENCE</scope>
    <source>
        <strain evidence="9">CHK181-108</strain>
    </source>
</reference>
<evidence type="ECO:0000256" key="2">
    <source>
        <dbReference type="ARBA" id="ARBA00022679"/>
    </source>
</evidence>
<dbReference type="Pfam" id="PF00370">
    <property type="entry name" value="FGGY_N"/>
    <property type="match status" value="1"/>
</dbReference>
<dbReference type="InterPro" id="IPR013449">
    <property type="entry name" value="Rhamnulokinase"/>
</dbReference>
<dbReference type="GO" id="GO:0005524">
    <property type="term" value="F:ATP binding"/>
    <property type="evidence" value="ECO:0007669"/>
    <property type="project" value="UniProtKB-KW"/>
</dbReference>
<keyword evidence="4" id="KW-0418">Kinase</keyword>
<evidence type="ECO:0000256" key="5">
    <source>
        <dbReference type="ARBA" id="ARBA00022840"/>
    </source>
</evidence>
<dbReference type="GO" id="GO:0008993">
    <property type="term" value="F:rhamnulokinase activity"/>
    <property type="evidence" value="ECO:0007669"/>
    <property type="project" value="InterPro"/>
</dbReference>
<keyword evidence="2" id="KW-0808">Transferase</keyword>
<proteinExistence type="inferred from homology"/>
<comment type="similarity">
    <text evidence="1">Belongs to the FGGY kinase family.</text>
</comment>
<dbReference type="InterPro" id="IPR050406">
    <property type="entry name" value="FGGY_Carb_Kinase"/>
</dbReference>
<dbReference type="AlphaFoldDB" id="A0A9D1H1N5"/>
<evidence type="ECO:0000259" key="7">
    <source>
        <dbReference type="Pfam" id="PF00370"/>
    </source>
</evidence>
<dbReference type="Pfam" id="PF02782">
    <property type="entry name" value="FGGY_C"/>
    <property type="match status" value="1"/>
</dbReference>
<dbReference type="PANTHER" id="PTHR43095">
    <property type="entry name" value="SUGAR KINASE"/>
    <property type="match status" value="1"/>
</dbReference>
<dbReference type="GO" id="GO:0019301">
    <property type="term" value="P:rhamnose catabolic process"/>
    <property type="evidence" value="ECO:0007669"/>
    <property type="project" value="InterPro"/>
</dbReference>
<reference evidence="9" key="2">
    <citation type="journal article" date="2021" name="PeerJ">
        <title>Extensive microbial diversity within the chicken gut microbiome revealed by metagenomics and culture.</title>
        <authorList>
            <person name="Gilroy R."/>
            <person name="Ravi A."/>
            <person name="Getino M."/>
            <person name="Pursley I."/>
            <person name="Horton D.L."/>
            <person name="Alikhan N.F."/>
            <person name="Baker D."/>
            <person name="Gharbi K."/>
            <person name="Hall N."/>
            <person name="Watson M."/>
            <person name="Adriaenssens E.M."/>
            <person name="Foster-Nyarko E."/>
            <person name="Jarju S."/>
            <person name="Secka A."/>
            <person name="Antonio M."/>
            <person name="Oren A."/>
            <person name="Chaudhuri R.R."/>
            <person name="La Ragione R."/>
            <person name="Hildebrand F."/>
            <person name="Pallen M.J."/>
        </authorList>
    </citation>
    <scope>NUCLEOTIDE SEQUENCE</scope>
    <source>
        <strain evidence="9">CHK181-108</strain>
    </source>
</reference>
<gene>
    <name evidence="9" type="ORF">IAA60_01905</name>
</gene>
<evidence type="ECO:0000256" key="6">
    <source>
        <dbReference type="ARBA" id="ARBA00023308"/>
    </source>
</evidence>
<sequence>MAKTYKFLAFDFGASSGRAMLAKFDGEKLTLEEKHRFSNDPVNINGDLHWDVLRLFFEIKQGILKCANSGDRDIDCIGIDTWGVDYGLLDKNDKLLGNPYHYRDTRTEGMYEEAFKIVPKEEIFNSTGIAFNWFNTVFQLLSARLSGDVTLENAKTLLFMPDLFNYFLTGVKKTEYTIASTSQMFDSEKHEWAYDMLKKLGIKTDILTDVIYPGEQVGTLRPELAEELGVGEIPVIAVASHDTGSAVASVPVVDKKDFIYISSGTWSLMGVELDKPNISKEALEYNFTNEGGVNKTIRFLKNIMGLWLIQESRRQWDREGELLSFDELERQANEAEPFASLIDPDYHEFQTPGNMPKRIKKYCEMTGQKVPETKGEVVRCIAQSLAFRYRYTVEGMEKVTGNKYNVVNIVGGGIKDKMICQFTANATKRTVSTGPVEATSIGNVLVQAMAMGAIKDLNEGRKVVLNSFDITTYEPQDSDAWDAAYEKWKKIIAMTK</sequence>
<evidence type="ECO:0000256" key="4">
    <source>
        <dbReference type="ARBA" id="ARBA00022777"/>
    </source>
</evidence>
<feature type="domain" description="Carbohydrate kinase FGGY C-terminal" evidence="8">
    <location>
        <begin position="260"/>
        <end position="451"/>
    </location>
</feature>
<dbReference type="InterPro" id="IPR018485">
    <property type="entry name" value="FGGY_C"/>
</dbReference>
<dbReference type="InterPro" id="IPR043129">
    <property type="entry name" value="ATPase_NBD"/>
</dbReference>
<dbReference type="InterPro" id="IPR000577">
    <property type="entry name" value="Carb_kinase_FGGY"/>
</dbReference>
<dbReference type="EMBL" id="DVLU01000016">
    <property type="protein sequence ID" value="HIT84638.1"/>
    <property type="molecule type" value="Genomic_DNA"/>
</dbReference>
<evidence type="ECO:0000256" key="3">
    <source>
        <dbReference type="ARBA" id="ARBA00022741"/>
    </source>
</evidence>
<dbReference type="PIRSF" id="PIRSF000538">
    <property type="entry name" value="GlpK"/>
    <property type="match status" value="1"/>
</dbReference>
<keyword evidence="6" id="KW-0684">Rhamnose metabolism</keyword>
<dbReference type="InterPro" id="IPR018484">
    <property type="entry name" value="FGGY_N"/>
</dbReference>
<evidence type="ECO:0000313" key="9">
    <source>
        <dbReference type="EMBL" id="HIT84638.1"/>
    </source>
</evidence>
<evidence type="ECO:0000313" key="10">
    <source>
        <dbReference type="Proteomes" id="UP000824165"/>
    </source>
</evidence>
<protein>
    <submittedName>
        <fullName evidence="9">Rhamnulokinase</fullName>
    </submittedName>
</protein>
<name>A0A9D1H1N5_9FIRM</name>
<evidence type="ECO:0000259" key="8">
    <source>
        <dbReference type="Pfam" id="PF02782"/>
    </source>
</evidence>
<keyword evidence="3" id="KW-0547">Nucleotide-binding</keyword>
<dbReference type="Proteomes" id="UP000824165">
    <property type="component" value="Unassembled WGS sequence"/>
</dbReference>
<comment type="caution">
    <text evidence="9">The sequence shown here is derived from an EMBL/GenBank/DDBJ whole genome shotgun (WGS) entry which is preliminary data.</text>
</comment>
<dbReference type="CDD" id="cd07771">
    <property type="entry name" value="ASKHA_NBD_FGGY_RhaB-like"/>
    <property type="match status" value="1"/>
</dbReference>
<accession>A0A9D1H1N5</accession>
<organism evidence="9 10">
    <name type="scientific">Candidatus Ornithomonoglobus intestinigallinarum</name>
    <dbReference type="NCBI Taxonomy" id="2840894"/>
    <lineage>
        <taxon>Bacteria</taxon>
        <taxon>Bacillati</taxon>
        <taxon>Bacillota</taxon>
        <taxon>Clostridia</taxon>
        <taxon>Candidatus Ornithomonoglobus</taxon>
    </lineage>
</organism>